<evidence type="ECO:0000256" key="3">
    <source>
        <dbReference type="ARBA" id="ARBA00022842"/>
    </source>
</evidence>
<evidence type="ECO:0000259" key="5">
    <source>
        <dbReference type="Pfam" id="PF21647"/>
    </source>
</evidence>
<keyword evidence="7" id="KW-1185">Reference proteome</keyword>
<dbReference type="PANTHER" id="PTHR31225:SF137">
    <property type="entry name" value="TERPENE SYNTHASE 11-RELATED"/>
    <property type="match status" value="1"/>
</dbReference>
<dbReference type="Pfam" id="PF03936">
    <property type="entry name" value="Terpene_synth_C"/>
    <property type="match status" value="1"/>
</dbReference>
<keyword evidence="2" id="KW-0479">Metal-binding</keyword>
<evidence type="ECO:0000313" key="6">
    <source>
        <dbReference type="EMBL" id="RWR93540.1"/>
    </source>
</evidence>
<protein>
    <submittedName>
        <fullName evidence="6">Geraniol synthase</fullName>
    </submittedName>
</protein>
<organism evidence="6 7">
    <name type="scientific">Cinnamomum micranthum f. kanehirae</name>
    <dbReference type="NCBI Taxonomy" id="337451"/>
    <lineage>
        <taxon>Eukaryota</taxon>
        <taxon>Viridiplantae</taxon>
        <taxon>Streptophyta</taxon>
        <taxon>Embryophyta</taxon>
        <taxon>Tracheophyta</taxon>
        <taxon>Spermatophyta</taxon>
        <taxon>Magnoliopsida</taxon>
        <taxon>Magnoliidae</taxon>
        <taxon>Laurales</taxon>
        <taxon>Lauraceae</taxon>
        <taxon>Cinnamomum</taxon>
    </lineage>
</organism>
<feature type="domain" description="Terpene synthase metal-binding" evidence="4">
    <location>
        <begin position="130"/>
        <end position="190"/>
    </location>
</feature>
<name>A0A443PRX6_9MAGN</name>
<gene>
    <name evidence="6" type="ORF">CKAN_02279900</name>
</gene>
<evidence type="ECO:0000259" key="4">
    <source>
        <dbReference type="Pfam" id="PF03936"/>
    </source>
</evidence>
<dbReference type="SUPFAM" id="SSF48576">
    <property type="entry name" value="Terpenoid synthases"/>
    <property type="match status" value="1"/>
</dbReference>
<keyword evidence="3" id="KW-0460">Magnesium</keyword>
<comment type="caution">
    <text evidence="6">The sequence shown here is derived from an EMBL/GenBank/DDBJ whole genome shotgun (WGS) entry which is preliminary data.</text>
</comment>
<dbReference type="AlphaFoldDB" id="A0A443PRX6"/>
<dbReference type="Gene3D" id="1.10.600.10">
    <property type="entry name" value="Farnesyl Diphosphate Synthase"/>
    <property type="match status" value="1"/>
</dbReference>
<dbReference type="OrthoDB" id="1936865at2759"/>
<dbReference type="Proteomes" id="UP000283530">
    <property type="component" value="Unassembled WGS sequence"/>
</dbReference>
<dbReference type="GO" id="GO:0016114">
    <property type="term" value="P:terpenoid biosynthetic process"/>
    <property type="evidence" value="ECO:0007669"/>
    <property type="project" value="InterPro"/>
</dbReference>
<comment type="pathway">
    <text evidence="1">Secondary metabolite biosynthesis; terpenoid biosynthesis.</text>
</comment>
<dbReference type="PANTHER" id="PTHR31225">
    <property type="entry name" value="OS04G0344100 PROTEIN-RELATED"/>
    <property type="match status" value="1"/>
</dbReference>
<evidence type="ECO:0000256" key="1">
    <source>
        <dbReference type="ARBA" id="ARBA00004721"/>
    </source>
</evidence>
<feature type="domain" description="DUF6857" evidence="5">
    <location>
        <begin position="29"/>
        <end position="74"/>
    </location>
</feature>
<reference evidence="6 7" key="1">
    <citation type="journal article" date="2019" name="Nat. Plants">
        <title>Stout camphor tree genome fills gaps in understanding of flowering plant genome evolution.</title>
        <authorList>
            <person name="Chaw S.M."/>
            <person name="Liu Y.C."/>
            <person name="Wu Y.W."/>
            <person name="Wang H.Y."/>
            <person name="Lin C.I."/>
            <person name="Wu C.S."/>
            <person name="Ke H.M."/>
            <person name="Chang L.Y."/>
            <person name="Hsu C.Y."/>
            <person name="Yang H.T."/>
            <person name="Sudianto E."/>
            <person name="Hsu M.H."/>
            <person name="Wu K.P."/>
            <person name="Wang L.N."/>
            <person name="Leebens-Mack J.H."/>
            <person name="Tsai I.J."/>
        </authorList>
    </citation>
    <scope>NUCLEOTIDE SEQUENCE [LARGE SCALE GENOMIC DNA]</scope>
    <source>
        <strain evidence="7">cv. Chaw 1501</strain>
        <tissue evidence="6">Young leaves</tissue>
    </source>
</reference>
<dbReference type="InterPro" id="IPR008949">
    <property type="entry name" value="Isoprenoid_synthase_dom_sf"/>
</dbReference>
<dbReference type="GO" id="GO:0000287">
    <property type="term" value="F:magnesium ion binding"/>
    <property type="evidence" value="ECO:0007669"/>
    <property type="project" value="InterPro"/>
</dbReference>
<dbReference type="GO" id="GO:0010333">
    <property type="term" value="F:terpene synthase activity"/>
    <property type="evidence" value="ECO:0007669"/>
    <property type="project" value="InterPro"/>
</dbReference>
<evidence type="ECO:0000313" key="7">
    <source>
        <dbReference type="Proteomes" id="UP000283530"/>
    </source>
</evidence>
<dbReference type="InterPro" id="IPR049172">
    <property type="entry name" value="DUF6857_pln"/>
</dbReference>
<sequence length="190" mass="21690">MKPSREETKPFGEEITSCHLVKVQLSNKDWNQSILWDELSPGLHDLGKDALHHRNAAIFAAAQALQEASAAESLGQPDGFPDHPHRALYNDATEIAYEILKEEGRNVVPCLRNVVSHHSFLNIIHIQSCQWDLKAMEQLPEYMKTCFLALYNNINEIGYEILKEEGRNGMPCLRNAWTEMCKAYLVEAKW</sequence>
<evidence type="ECO:0000256" key="2">
    <source>
        <dbReference type="ARBA" id="ARBA00022723"/>
    </source>
</evidence>
<accession>A0A443PRX6</accession>
<dbReference type="InterPro" id="IPR005630">
    <property type="entry name" value="Terpene_synthase_metal-bd"/>
</dbReference>
<dbReference type="EMBL" id="QPKB01000010">
    <property type="protein sequence ID" value="RWR93540.1"/>
    <property type="molecule type" value="Genomic_DNA"/>
</dbReference>
<proteinExistence type="predicted"/>
<dbReference type="Pfam" id="PF21647">
    <property type="entry name" value="DUF6857"/>
    <property type="match status" value="1"/>
</dbReference>
<dbReference type="InterPro" id="IPR050148">
    <property type="entry name" value="Terpene_synthase-like"/>
</dbReference>